<comment type="caution">
    <text evidence="1">The sequence shown here is derived from an EMBL/GenBank/DDBJ whole genome shotgun (WGS) entry which is preliminary data.</text>
</comment>
<proteinExistence type="predicted"/>
<protein>
    <submittedName>
        <fullName evidence="1">Uncharacterized protein</fullName>
    </submittedName>
</protein>
<evidence type="ECO:0000313" key="1">
    <source>
        <dbReference type="EMBL" id="TNN81080.1"/>
    </source>
</evidence>
<accession>A0A4Z2ISW8</accession>
<gene>
    <name evidence="1" type="ORF">EYF80_008736</name>
</gene>
<dbReference type="EMBL" id="SRLO01000049">
    <property type="protein sequence ID" value="TNN81080.1"/>
    <property type="molecule type" value="Genomic_DNA"/>
</dbReference>
<dbReference type="Proteomes" id="UP000314294">
    <property type="component" value="Unassembled WGS sequence"/>
</dbReference>
<evidence type="ECO:0000313" key="2">
    <source>
        <dbReference type="Proteomes" id="UP000314294"/>
    </source>
</evidence>
<organism evidence="1 2">
    <name type="scientific">Liparis tanakae</name>
    <name type="common">Tanaka's snailfish</name>
    <dbReference type="NCBI Taxonomy" id="230148"/>
    <lineage>
        <taxon>Eukaryota</taxon>
        <taxon>Metazoa</taxon>
        <taxon>Chordata</taxon>
        <taxon>Craniata</taxon>
        <taxon>Vertebrata</taxon>
        <taxon>Euteleostomi</taxon>
        <taxon>Actinopterygii</taxon>
        <taxon>Neopterygii</taxon>
        <taxon>Teleostei</taxon>
        <taxon>Neoteleostei</taxon>
        <taxon>Acanthomorphata</taxon>
        <taxon>Eupercaria</taxon>
        <taxon>Perciformes</taxon>
        <taxon>Cottioidei</taxon>
        <taxon>Cottales</taxon>
        <taxon>Liparidae</taxon>
        <taxon>Liparis</taxon>
    </lineage>
</organism>
<name>A0A4Z2ISW8_9TELE</name>
<sequence>MYPYGGGAHVHVSVIVGGEDGRRRHGHGESLALGMRGVRPGEGVCLGVAGRLRRHLVAPCGGRPRRRAALPVEAVLGGHRGRLVELDGDVAGGFGGAAALLGWRPGCFGVEELPAVVAALGQAGAVEGRVGAVHLFLGVALHKQID</sequence>
<reference evidence="1 2" key="1">
    <citation type="submission" date="2019-03" db="EMBL/GenBank/DDBJ databases">
        <title>First draft genome of Liparis tanakae, snailfish: a comprehensive survey of snailfish specific genes.</title>
        <authorList>
            <person name="Kim W."/>
            <person name="Song I."/>
            <person name="Jeong J.-H."/>
            <person name="Kim D."/>
            <person name="Kim S."/>
            <person name="Ryu S."/>
            <person name="Song J.Y."/>
            <person name="Lee S.K."/>
        </authorList>
    </citation>
    <scope>NUCLEOTIDE SEQUENCE [LARGE SCALE GENOMIC DNA]</scope>
    <source>
        <tissue evidence="1">Muscle</tissue>
    </source>
</reference>
<dbReference type="AlphaFoldDB" id="A0A4Z2ISW8"/>
<keyword evidence="2" id="KW-1185">Reference proteome</keyword>